<sequence length="75" mass="8331">MEKEIKELLLYFLDIGLAIAFAVGATQVINTIGTIDAMIFGIPTLISLTFLGIRMTMQVLKLQKEFHSKNTSQEA</sequence>
<dbReference type="AlphaFoldDB" id="A0A1L7JMY0"/>
<name>A0A1L7JMY0_CLOBO</name>
<keyword evidence="1" id="KW-0472">Membrane</keyword>
<gene>
    <name evidence="2" type="ORF">NPD8_4221</name>
</gene>
<evidence type="ECO:0000256" key="1">
    <source>
        <dbReference type="SAM" id="Phobius"/>
    </source>
</evidence>
<keyword evidence="2" id="KW-0614">Plasmid</keyword>
<proteinExistence type="predicted"/>
<keyword evidence="1" id="KW-0812">Transmembrane</keyword>
<protein>
    <submittedName>
        <fullName evidence="2">Putative membrane protein</fullName>
    </submittedName>
</protein>
<geneLocation type="plasmid" evidence="2">
    <name>pNPD8_2</name>
</geneLocation>
<feature type="transmembrane region" description="Helical" evidence="1">
    <location>
        <begin position="35"/>
        <end position="53"/>
    </location>
</feature>
<reference evidence="2" key="1">
    <citation type="submission" date="2016-05" db="EMBL/GenBank/DDBJ databases">
        <authorList>
            <person name="Lavstsen T."/>
            <person name="Jespersen J.S."/>
        </authorList>
    </citation>
    <scope>NUCLEOTIDE SEQUENCE</scope>
    <source>
        <strain evidence="2">CDC69096</strain>
        <plasmid evidence="2">pNPD8_2</plasmid>
    </source>
</reference>
<organism evidence="2">
    <name type="scientific">Clostridium botulinum</name>
    <dbReference type="NCBI Taxonomy" id="1491"/>
    <lineage>
        <taxon>Bacteria</taxon>
        <taxon>Bacillati</taxon>
        <taxon>Bacillota</taxon>
        <taxon>Clostridia</taxon>
        <taxon>Eubacteriales</taxon>
        <taxon>Clostridiaceae</taxon>
        <taxon>Clostridium</taxon>
    </lineage>
</organism>
<accession>A0A1L7JMY0</accession>
<evidence type="ECO:0000313" key="2">
    <source>
        <dbReference type="EMBL" id="APU87117.1"/>
    </source>
</evidence>
<dbReference type="EMBL" id="CP015714">
    <property type="protein sequence ID" value="APU87117.1"/>
    <property type="molecule type" value="Genomic_DNA"/>
</dbReference>
<dbReference type="RefSeq" id="WP_076607095.1">
    <property type="nucleotide sequence ID" value="NZ_CP015714.1"/>
</dbReference>
<feature type="transmembrane region" description="Helical" evidence="1">
    <location>
        <begin position="9"/>
        <end position="29"/>
    </location>
</feature>
<keyword evidence="1" id="KW-1133">Transmembrane helix</keyword>